<feature type="region of interest" description="Disordered" evidence="1">
    <location>
        <begin position="738"/>
        <end position="764"/>
    </location>
</feature>
<accession>A0A3A2ZJ88</accession>
<feature type="region of interest" description="Disordered" evidence="1">
    <location>
        <begin position="238"/>
        <end position="599"/>
    </location>
</feature>
<sequence>MSSYKHDGRLPRPRDLVCQCRDTPSASMTQPSFRSVPVSHSPRPQLARSMNSPPTNVRTSSSSAVEESCPALAPSKLPGSSPVNNARQSLLPRPAGQSIPLKTHRHPTNPSPTGQSIQRSSGHAMSKPYTSRNDIEIPANVQPKNVLRRKAPIIGQHTESGRPRIEATRPEKLSVIIPSDHITGHARNTTPQTPFDHVERDRKASSQSTREVNTALKITEFQPGHGPKELASLRTTVNTQNLPPPTPTFPTTSSPSTRYSGSPGIWSRTSTPTSLSSCSPGIIHPVKFGYRSRQPNSSQTRLPVFSPSIQSSPQIDRSNVDVRKSPNSTKEAELNSSPSKIEHAGTFQGMDSTKTAPMSRGPSHRNLPLRSNLPMRANSDTEALQSQVDEAERNAFDPRKISRTRTADPEVGSAQAPSRPSREGTHSLELEPSPIIQSNLPPYSLTNHKRRESGDNLPTVKKQHSTPTQSAAASVDSFQSRGSSRIPPRTTTSPVILKKSRRTLAKEEAQKDEVKSPAKSKRFALFPRKSTTEIAPEQARPTRKGPAAGTGYEGYGKYGQPGRRTSVSSNGSAGRSTSTVGSGTKPGSTRGSGKNRSDFELDDFLMDRLEPVVINGGGMDGSALSRVQSADSASGLSTASSSFGEHSKVPFSACYSTDSVATSLGIGDKPVSAESGISNASNIAPPRQRIGRQEADSGDRNIPSSHAVAGKASEKPSSRTNKSTVSFPFFYDQDSSVTALPQSTSTLPPTHRGRNVALKHEKAQTQKGKFSKWNFFQRSRGTERKHRIPQTTSSPTPQLPATISSVRVNRPVAHYAFVDGDSDPLEDIMHRVEESPPTEDEDRDIRGSVEVPAGLNIRKLHESVLLPSPPQMQVEFHKSGPRSPTVFFNKSPSHDHSERSPEHKRRSRLESIGRIPHVVSKREREHRPALESFSRPFSVTDTPSLPAPVAQRRDQHMSTRDASNIHTSAPSSDQTKFGYDLTQPFGDPLQKSALDFLSGPYSNNEFLTFSRKGSDQSSSSSGGLSAITAVAPNSSTDLSADEVWREYDDLIDHWSPETSMSTAPTNSNLDGKFELATMASKTLQSELNGKTEKQVPPVLVEHSDGPSDRDSSGSNNDIVRLRRSRITPALQSPIPSSSQPSYSDIIAA</sequence>
<feature type="compositionally biased region" description="Polar residues" evidence="1">
    <location>
        <begin position="738"/>
        <end position="748"/>
    </location>
</feature>
<reference evidence="3" key="1">
    <citation type="submission" date="2017-02" db="EMBL/GenBank/DDBJ databases">
        <authorList>
            <person name="Tafer H."/>
            <person name="Lopandic K."/>
        </authorList>
    </citation>
    <scope>NUCLEOTIDE SEQUENCE [LARGE SCALE GENOMIC DNA]</scope>
    <source>
        <strain evidence="3">CBS 366.77</strain>
    </source>
</reference>
<dbReference type="STRING" id="2070753.A0A3A2ZJ88"/>
<feature type="compositionally biased region" description="Basic and acidic residues" evidence="1">
    <location>
        <begin position="920"/>
        <end position="929"/>
    </location>
</feature>
<evidence type="ECO:0000256" key="1">
    <source>
        <dbReference type="SAM" id="MobiDB-lite"/>
    </source>
</evidence>
<feature type="compositionally biased region" description="Polar residues" evidence="1">
    <location>
        <begin position="293"/>
        <end position="317"/>
    </location>
</feature>
<feature type="region of interest" description="Disordered" evidence="1">
    <location>
        <begin position="1080"/>
        <end position="1148"/>
    </location>
</feature>
<keyword evidence="3" id="KW-1185">Reference proteome</keyword>
<feature type="region of interest" description="Disordered" evidence="1">
    <location>
        <begin position="613"/>
        <end position="646"/>
    </location>
</feature>
<feature type="compositionally biased region" description="Basic and acidic residues" evidence="1">
    <location>
        <begin position="1101"/>
        <end position="1111"/>
    </location>
</feature>
<evidence type="ECO:0000313" key="3">
    <source>
        <dbReference type="Proteomes" id="UP000266188"/>
    </source>
</evidence>
<name>A0A3A2ZJ88_9EURO</name>
<feature type="compositionally biased region" description="Polar residues" evidence="1">
    <location>
        <begin position="563"/>
        <end position="594"/>
    </location>
</feature>
<feature type="compositionally biased region" description="Low complexity" evidence="1">
    <location>
        <begin position="1015"/>
        <end position="1025"/>
    </location>
</feature>
<feature type="compositionally biased region" description="Polar residues" evidence="1">
    <location>
        <begin position="378"/>
        <end position="388"/>
    </location>
</feature>
<feature type="compositionally biased region" description="Polar residues" evidence="1">
    <location>
        <begin position="465"/>
        <end position="494"/>
    </location>
</feature>
<feature type="region of interest" description="Disordered" evidence="1">
    <location>
        <begin position="872"/>
        <end position="983"/>
    </location>
</feature>
<feature type="compositionally biased region" description="Low complexity" evidence="1">
    <location>
        <begin position="1132"/>
        <end position="1148"/>
    </location>
</feature>
<feature type="compositionally biased region" description="Polar residues" evidence="1">
    <location>
        <begin position="111"/>
        <end position="130"/>
    </location>
</feature>
<dbReference type="Proteomes" id="UP000266188">
    <property type="component" value="Unassembled WGS sequence"/>
</dbReference>
<feature type="compositionally biased region" description="Polar residues" evidence="1">
    <location>
        <begin position="960"/>
        <end position="975"/>
    </location>
</feature>
<feature type="compositionally biased region" description="Low complexity" evidence="1">
    <location>
        <begin position="249"/>
        <end position="279"/>
    </location>
</feature>
<dbReference type="AlphaFoldDB" id="A0A3A2ZJ88"/>
<feature type="compositionally biased region" description="Basic and acidic residues" evidence="1">
    <location>
        <begin position="390"/>
        <end position="408"/>
    </location>
</feature>
<feature type="region of interest" description="Disordered" evidence="1">
    <location>
        <begin position="671"/>
        <end position="722"/>
    </location>
</feature>
<gene>
    <name evidence="2" type="ORF">PHISCL_06193</name>
</gene>
<comment type="caution">
    <text evidence="2">The sequence shown here is derived from an EMBL/GenBank/DDBJ whole genome shotgun (WGS) entry which is preliminary data.</text>
</comment>
<dbReference type="OrthoDB" id="5382952at2759"/>
<feature type="compositionally biased region" description="Polar residues" evidence="1">
    <location>
        <begin position="48"/>
        <end position="65"/>
    </location>
</feature>
<feature type="region of interest" description="Disordered" evidence="1">
    <location>
        <begin position="781"/>
        <end position="801"/>
    </location>
</feature>
<feature type="region of interest" description="Disordered" evidence="1">
    <location>
        <begin position="22"/>
        <end position="130"/>
    </location>
</feature>
<feature type="compositionally biased region" description="Basic and acidic residues" evidence="1">
    <location>
        <begin position="420"/>
        <end position="429"/>
    </location>
</feature>
<feature type="region of interest" description="Disordered" evidence="1">
    <location>
        <begin position="1007"/>
        <end position="1032"/>
    </location>
</feature>
<feature type="compositionally biased region" description="Polar residues" evidence="1">
    <location>
        <begin position="22"/>
        <end position="33"/>
    </location>
</feature>
<feature type="compositionally biased region" description="Low complexity" evidence="1">
    <location>
        <begin position="629"/>
        <end position="642"/>
    </location>
</feature>
<feature type="compositionally biased region" description="Basic and acidic residues" evidence="1">
    <location>
        <begin position="892"/>
        <end position="901"/>
    </location>
</feature>
<feature type="compositionally biased region" description="Polar residues" evidence="1">
    <location>
        <begin position="325"/>
        <end position="339"/>
    </location>
</feature>
<organism evidence="2 3">
    <name type="scientific">Aspergillus sclerotialis</name>
    <dbReference type="NCBI Taxonomy" id="2070753"/>
    <lineage>
        <taxon>Eukaryota</taxon>
        <taxon>Fungi</taxon>
        <taxon>Dikarya</taxon>
        <taxon>Ascomycota</taxon>
        <taxon>Pezizomycotina</taxon>
        <taxon>Eurotiomycetes</taxon>
        <taxon>Eurotiomycetidae</taxon>
        <taxon>Eurotiales</taxon>
        <taxon>Aspergillaceae</taxon>
        <taxon>Aspergillus</taxon>
        <taxon>Aspergillus subgen. Polypaecilum</taxon>
    </lineage>
</organism>
<evidence type="ECO:0000313" key="2">
    <source>
        <dbReference type="EMBL" id="RJE21467.1"/>
    </source>
</evidence>
<feature type="compositionally biased region" description="Polar residues" evidence="1">
    <location>
        <begin position="435"/>
        <end position="446"/>
    </location>
</feature>
<feature type="compositionally biased region" description="Basic and acidic residues" evidence="1">
    <location>
        <begin position="504"/>
        <end position="516"/>
    </location>
</feature>
<dbReference type="EMBL" id="MVGC01000226">
    <property type="protein sequence ID" value="RJE21467.1"/>
    <property type="molecule type" value="Genomic_DNA"/>
</dbReference>
<feature type="region of interest" description="Disordered" evidence="1">
    <location>
        <begin position="183"/>
        <end position="211"/>
    </location>
</feature>
<protein>
    <submittedName>
        <fullName evidence="2">Uncharacterized protein</fullName>
    </submittedName>
</protein>
<proteinExistence type="predicted"/>